<dbReference type="EMBL" id="JBHSKX010000002">
    <property type="protein sequence ID" value="MFC5367839.1"/>
    <property type="molecule type" value="Genomic_DNA"/>
</dbReference>
<dbReference type="RefSeq" id="WP_227230085.1">
    <property type="nucleotide sequence ID" value="NZ_JAJCVJ010000002.1"/>
</dbReference>
<protein>
    <recommendedName>
        <fullName evidence="2">DUF7975 domain-containing protein</fullName>
    </recommendedName>
</protein>
<gene>
    <name evidence="3" type="ORF">ACFPJ5_12945</name>
</gene>
<proteinExistence type="predicted"/>
<comment type="caution">
    <text evidence="3">The sequence shown here is derived from an EMBL/GenBank/DDBJ whole genome shotgun (WGS) entry which is preliminary data.</text>
</comment>
<reference evidence="3 4" key="1">
    <citation type="journal article" date="2019" name="Int. J. Syst. Evol. Microbiol.">
        <title>The Global Catalogue of Microorganisms (GCM) 10K type strain sequencing project: providing services to taxonomists for standard genome sequencing and annotation.</title>
        <authorList>
            <consortium name="The Broad Institute Genomics Platform"/>
            <consortium name="The Broad Institute Genome Sequencing Center for Infectious Disease"/>
            <person name="Wu L."/>
            <person name="Ma J."/>
        </authorList>
    </citation>
    <scope>NUCLEOTIDE SEQUENCE [LARGE SCALE GENOMIC DNA]</scope>
    <source>
        <strain evidence="3 4">CGMCC 1.12237</strain>
    </source>
</reference>
<feature type="domain" description="DUF7975" evidence="2">
    <location>
        <begin position="1"/>
        <end position="153"/>
    </location>
</feature>
<organism evidence="3 4">
    <name type="scientific">Salinirubrum litoreum</name>
    <dbReference type="NCBI Taxonomy" id="1126234"/>
    <lineage>
        <taxon>Archaea</taxon>
        <taxon>Methanobacteriati</taxon>
        <taxon>Methanobacteriota</taxon>
        <taxon>Stenosarchaea group</taxon>
        <taxon>Halobacteria</taxon>
        <taxon>Halobacteriales</taxon>
        <taxon>Haloferacaceae</taxon>
        <taxon>Salinirubrum</taxon>
    </lineage>
</organism>
<keyword evidence="4" id="KW-1185">Reference proteome</keyword>
<name>A0ABD5RCW1_9EURY</name>
<evidence type="ECO:0000256" key="1">
    <source>
        <dbReference type="SAM" id="MobiDB-lite"/>
    </source>
</evidence>
<feature type="region of interest" description="Disordered" evidence="1">
    <location>
        <begin position="33"/>
        <end position="69"/>
    </location>
</feature>
<dbReference type="AlphaFoldDB" id="A0ABD5RCW1"/>
<evidence type="ECO:0000313" key="3">
    <source>
        <dbReference type="EMBL" id="MFC5367839.1"/>
    </source>
</evidence>
<dbReference type="Pfam" id="PF25930">
    <property type="entry name" value="DUF7975"/>
    <property type="match status" value="1"/>
</dbReference>
<dbReference type="Proteomes" id="UP001596201">
    <property type="component" value="Unassembled WGS sequence"/>
</dbReference>
<feature type="compositionally biased region" description="Acidic residues" evidence="1">
    <location>
        <begin position="48"/>
        <end position="63"/>
    </location>
</feature>
<evidence type="ECO:0000313" key="4">
    <source>
        <dbReference type="Proteomes" id="UP001596201"/>
    </source>
</evidence>
<sequence>MTRFDASDPTGRQKLFADAVTAHRERGSAFLTVEAELTDAEQARADDLADEAADEADPSDAGDDTTPPQVPWVQFAEQTVNLDCTDAELDRLKNLLAAFPEFRIDQLETPEEAEGTNVRITARADANRLAGFVERVFLTVYERPDDYRAWVVQL</sequence>
<accession>A0ABD5RCW1</accession>
<evidence type="ECO:0000259" key="2">
    <source>
        <dbReference type="Pfam" id="PF25930"/>
    </source>
</evidence>
<dbReference type="InterPro" id="IPR058281">
    <property type="entry name" value="DUF7975"/>
</dbReference>